<evidence type="ECO:0000313" key="3">
    <source>
        <dbReference type="Proteomes" id="UP000237947"/>
    </source>
</evidence>
<organism evidence="2 3">
    <name type="scientific">Fastidiosipila sanguinis</name>
    <dbReference type="NCBI Taxonomy" id="236753"/>
    <lineage>
        <taxon>Bacteria</taxon>
        <taxon>Bacillati</taxon>
        <taxon>Bacillota</taxon>
        <taxon>Clostridia</taxon>
        <taxon>Eubacteriales</taxon>
        <taxon>Oscillospiraceae</taxon>
        <taxon>Fastidiosipila</taxon>
    </lineage>
</organism>
<feature type="transmembrane region" description="Helical" evidence="1">
    <location>
        <begin position="359"/>
        <end position="382"/>
    </location>
</feature>
<keyword evidence="1" id="KW-0812">Transmembrane</keyword>
<reference evidence="3" key="1">
    <citation type="submission" date="2018-02" db="EMBL/GenBank/DDBJ databases">
        <authorList>
            <person name="Holder M.E."/>
            <person name="Ajami N.J."/>
            <person name="Petrosino J.F."/>
        </authorList>
    </citation>
    <scope>NUCLEOTIDE SEQUENCE [LARGE SCALE GENOMIC DNA]</scope>
    <source>
        <strain evidence="3">CCUG 47711</strain>
    </source>
</reference>
<dbReference type="Proteomes" id="UP000237947">
    <property type="component" value="Chromosome"/>
</dbReference>
<evidence type="ECO:0008006" key="4">
    <source>
        <dbReference type="Google" id="ProtNLM"/>
    </source>
</evidence>
<dbReference type="EMBL" id="CP027226">
    <property type="protein sequence ID" value="AVM42129.1"/>
    <property type="molecule type" value="Genomic_DNA"/>
</dbReference>
<dbReference type="KEGG" id="fsa:C5Q98_02275"/>
<protein>
    <recommendedName>
        <fullName evidence="4">ATP-binding protein</fullName>
    </recommendedName>
</protein>
<gene>
    <name evidence="2" type="ORF">C5Q98_02275</name>
</gene>
<dbReference type="AlphaFoldDB" id="A0A2S0KM98"/>
<proteinExistence type="predicted"/>
<dbReference type="RefSeq" id="WP_106012115.1">
    <property type="nucleotide sequence ID" value="NZ_CP027226.1"/>
</dbReference>
<keyword evidence="1" id="KW-0472">Membrane</keyword>
<keyword evidence="3" id="KW-1185">Reference proteome</keyword>
<evidence type="ECO:0000313" key="2">
    <source>
        <dbReference type="EMBL" id="AVM42129.1"/>
    </source>
</evidence>
<dbReference type="OrthoDB" id="3182597at2"/>
<keyword evidence="1" id="KW-1133">Transmembrane helix</keyword>
<evidence type="ECO:0000256" key="1">
    <source>
        <dbReference type="SAM" id="Phobius"/>
    </source>
</evidence>
<sequence>MDFEKNFESNVDFDEKNSSEFVETIAGTNYKCPNCGAHIVFNADEQMYICDFCLSKFTIEEMDIATRKKQADIDRRLEKKKDIKLDKEELEAEVVQAYHCENCGADVISTDTNLSSYCYYCHSPVVFSDRLLGEKRPDEIIPFSIGKENAQAKFLDWAKNKRYIPKEFTTKAYLENMTGVYMPYWYLDSDIDVDFIGSSRSVRSWRIGDFIETEVTDYKHIRKGKFYLNDVNIVGSDKIDVNLLNGIEPYDESDIQKFSMPLLSGYLAEGFTVSGDKAEVELQRYTDNYANELLNRSFGFTGQIESIKKDFDITQQLRTYVMVPVWVLTYKYEDKIYVYAVNGSTGKSSGELPLVKKKLLLDSLGIGLIVFIIIAIIAFLIFNF</sequence>
<dbReference type="Gene3D" id="2.20.28.30">
    <property type="entry name" value="RNA polymerase ii, chain L"/>
    <property type="match status" value="2"/>
</dbReference>
<accession>A0A2S0KM98</accession>
<name>A0A2S0KM98_9FIRM</name>